<protein>
    <submittedName>
        <fullName evidence="9">Ferric-anguibactin transport system permease protein FatD</fullName>
    </submittedName>
</protein>
<dbReference type="Pfam" id="PF01032">
    <property type="entry name" value="FecCD"/>
    <property type="match status" value="1"/>
</dbReference>
<dbReference type="GO" id="GO:0005886">
    <property type="term" value="C:plasma membrane"/>
    <property type="evidence" value="ECO:0007669"/>
    <property type="project" value="UniProtKB-SubCell"/>
</dbReference>
<feature type="transmembrane region" description="Helical" evidence="8">
    <location>
        <begin position="134"/>
        <end position="153"/>
    </location>
</feature>
<feature type="transmembrane region" description="Helical" evidence="8">
    <location>
        <begin position="182"/>
        <end position="202"/>
    </location>
</feature>
<keyword evidence="5 8" id="KW-0812">Transmembrane</keyword>
<evidence type="ECO:0000256" key="3">
    <source>
        <dbReference type="ARBA" id="ARBA00022448"/>
    </source>
</evidence>
<keyword evidence="6 8" id="KW-1133">Transmembrane helix</keyword>
<evidence type="ECO:0000256" key="5">
    <source>
        <dbReference type="ARBA" id="ARBA00022692"/>
    </source>
</evidence>
<feature type="transmembrane region" description="Helical" evidence="8">
    <location>
        <begin position="48"/>
        <end position="69"/>
    </location>
</feature>
<dbReference type="PANTHER" id="PTHR30472">
    <property type="entry name" value="FERRIC ENTEROBACTIN TRANSPORT SYSTEM PERMEASE PROTEIN"/>
    <property type="match status" value="1"/>
</dbReference>
<evidence type="ECO:0000256" key="7">
    <source>
        <dbReference type="ARBA" id="ARBA00023136"/>
    </source>
</evidence>
<dbReference type="InterPro" id="IPR000522">
    <property type="entry name" value="ABC_transptr_permease_BtuC"/>
</dbReference>
<evidence type="ECO:0000256" key="4">
    <source>
        <dbReference type="ARBA" id="ARBA00022475"/>
    </source>
</evidence>
<comment type="subcellular location">
    <subcellularLocation>
        <location evidence="1">Cell membrane</location>
        <topology evidence="1">Multi-pass membrane protein</topology>
    </subcellularLocation>
</comment>
<name>A0A644XU08_9ZZZZ</name>
<dbReference type="AlphaFoldDB" id="A0A644XU08"/>
<evidence type="ECO:0000256" key="2">
    <source>
        <dbReference type="ARBA" id="ARBA00007935"/>
    </source>
</evidence>
<organism evidence="9">
    <name type="scientific">bioreactor metagenome</name>
    <dbReference type="NCBI Taxonomy" id="1076179"/>
    <lineage>
        <taxon>unclassified sequences</taxon>
        <taxon>metagenomes</taxon>
        <taxon>ecological metagenomes</taxon>
    </lineage>
</organism>
<keyword evidence="4" id="KW-1003">Cell membrane</keyword>
<dbReference type="GO" id="GO:0033214">
    <property type="term" value="P:siderophore-iron import into cell"/>
    <property type="evidence" value="ECO:0007669"/>
    <property type="project" value="TreeGrafter"/>
</dbReference>
<evidence type="ECO:0000313" key="9">
    <source>
        <dbReference type="EMBL" id="MPM17773.1"/>
    </source>
</evidence>
<sequence>MRSLVLPTLILLLSLLSLFIGVIPLTWESLRALDEQTLHILWASRLPRTISLIISGMSLAIAGAIMQLLTSNRFVTPSTGSTTDWAKLGLLVALLIVPQASVVAKTLLTFAFAFIGTLTFLFLLQKIRIKETALVPLVGILYGNVINAFTTYLAYQADLIQSVNSWALGNFALILKGRYEILYLSIPALLIALLYANRFTILSMGRDVAQNLGIRYQATMQIGLIIVAILSSLVLGKRRVYSVCRSGHSQYGQSLQRG</sequence>
<accession>A0A644XU08</accession>
<feature type="transmembrane region" description="Helical" evidence="8">
    <location>
        <begin position="6"/>
        <end position="27"/>
    </location>
</feature>
<dbReference type="PANTHER" id="PTHR30472:SF27">
    <property type="entry name" value="PETROBACTIN IMPORT SYSTEM PERMEASE PROTEIN YCLN"/>
    <property type="match status" value="1"/>
</dbReference>
<keyword evidence="7 8" id="KW-0472">Membrane</keyword>
<feature type="transmembrane region" description="Helical" evidence="8">
    <location>
        <begin position="89"/>
        <end position="122"/>
    </location>
</feature>
<gene>
    <name evidence="9" type="primary">fatD_3</name>
    <name evidence="9" type="ORF">SDC9_64172</name>
</gene>
<comment type="similarity">
    <text evidence="2">Belongs to the binding-protein-dependent transport system permease family. FecCD subfamily.</text>
</comment>
<dbReference type="GO" id="GO:0022857">
    <property type="term" value="F:transmembrane transporter activity"/>
    <property type="evidence" value="ECO:0007669"/>
    <property type="project" value="InterPro"/>
</dbReference>
<reference evidence="9" key="1">
    <citation type="submission" date="2019-08" db="EMBL/GenBank/DDBJ databases">
        <authorList>
            <person name="Kucharzyk K."/>
            <person name="Murdoch R.W."/>
            <person name="Higgins S."/>
            <person name="Loffler F."/>
        </authorList>
    </citation>
    <scope>NUCLEOTIDE SEQUENCE</scope>
</reference>
<comment type="caution">
    <text evidence="9">The sequence shown here is derived from an EMBL/GenBank/DDBJ whole genome shotgun (WGS) entry which is preliminary data.</text>
</comment>
<proteinExistence type="inferred from homology"/>
<keyword evidence="3" id="KW-0813">Transport</keyword>
<evidence type="ECO:0000256" key="1">
    <source>
        <dbReference type="ARBA" id="ARBA00004651"/>
    </source>
</evidence>
<dbReference type="InterPro" id="IPR037294">
    <property type="entry name" value="ABC_BtuC-like"/>
</dbReference>
<dbReference type="EMBL" id="VSSQ01002859">
    <property type="protein sequence ID" value="MPM17773.1"/>
    <property type="molecule type" value="Genomic_DNA"/>
</dbReference>
<dbReference type="SUPFAM" id="SSF81345">
    <property type="entry name" value="ABC transporter involved in vitamin B12 uptake, BtuC"/>
    <property type="match status" value="1"/>
</dbReference>
<feature type="transmembrane region" description="Helical" evidence="8">
    <location>
        <begin position="214"/>
        <end position="235"/>
    </location>
</feature>
<evidence type="ECO:0000256" key="6">
    <source>
        <dbReference type="ARBA" id="ARBA00022989"/>
    </source>
</evidence>
<dbReference type="Gene3D" id="1.10.3470.10">
    <property type="entry name" value="ABC transporter involved in vitamin B12 uptake, BtuC"/>
    <property type="match status" value="1"/>
</dbReference>
<evidence type="ECO:0000256" key="8">
    <source>
        <dbReference type="SAM" id="Phobius"/>
    </source>
</evidence>